<accession>A0A9Q1JPZ4</accession>
<protein>
    <recommendedName>
        <fullName evidence="2">Alpha/beta hydrolase fold-3 domain-containing protein</fullName>
    </recommendedName>
</protein>
<feature type="domain" description="Alpha/beta hydrolase fold-3" evidence="2">
    <location>
        <begin position="78"/>
        <end position="162"/>
    </location>
</feature>
<dbReference type="OrthoDB" id="408631at2759"/>
<comment type="caution">
    <text evidence="3">The sequence shown here is derived from an EMBL/GenBank/DDBJ whole genome shotgun (WGS) entry which is preliminary data.</text>
</comment>
<organism evidence="3 4">
    <name type="scientific">Carnegiea gigantea</name>
    <dbReference type="NCBI Taxonomy" id="171969"/>
    <lineage>
        <taxon>Eukaryota</taxon>
        <taxon>Viridiplantae</taxon>
        <taxon>Streptophyta</taxon>
        <taxon>Embryophyta</taxon>
        <taxon>Tracheophyta</taxon>
        <taxon>Spermatophyta</taxon>
        <taxon>Magnoliopsida</taxon>
        <taxon>eudicotyledons</taxon>
        <taxon>Gunneridae</taxon>
        <taxon>Pentapetalae</taxon>
        <taxon>Caryophyllales</taxon>
        <taxon>Cactineae</taxon>
        <taxon>Cactaceae</taxon>
        <taxon>Cactoideae</taxon>
        <taxon>Echinocereeae</taxon>
        <taxon>Carnegiea</taxon>
    </lineage>
</organism>
<dbReference type="AlphaFoldDB" id="A0A9Q1JPZ4"/>
<gene>
    <name evidence="3" type="ORF">Cgig2_003393</name>
</gene>
<dbReference type="InterPro" id="IPR029058">
    <property type="entry name" value="AB_hydrolase_fold"/>
</dbReference>
<dbReference type="PANTHER" id="PTHR23024">
    <property type="entry name" value="ARYLACETAMIDE DEACETYLASE"/>
    <property type="match status" value="1"/>
</dbReference>
<sequence length="183" mass="20667">MINRSSFKAANKQAPEYLLLATFDDTWVAIQWVAPDATGDGLEGWLNEELARLNIIGCSLQETVQVQPWSVTSLLRLVDRMVDRWWLYVCPSNKGCDDPLNNPFANGASGVHRVICERGLVLAADNDVLKDRGRLYYDAMPKKREKGKVEFYSTHGKDHVFHVLDPGCDEAIELRRKVASFIS</sequence>
<evidence type="ECO:0000256" key="1">
    <source>
        <dbReference type="ARBA" id="ARBA00010515"/>
    </source>
</evidence>
<dbReference type="EMBL" id="JAKOGI010000963">
    <property type="protein sequence ID" value="KAJ8428845.1"/>
    <property type="molecule type" value="Genomic_DNA"/>
</dbReference>
<dbReference type="Pfam" id="PF07859">
    <property type="entry name" value="Abhydrolase_3"/>
    <property type="match status" value="1"/>
</dbReference>
<evidence type="ECO:0000313" key="3">
    <source>
        <dbReference type="EMBL" id="KAJ8428845.1"/>
    </source>
</evidence>
<proteinExistence type="inferred from homology"/>
<reference evidence="3" key="1">
    <citation type="submission" date="2022-04" db="EMBL/GenBank/DDBJ databases">
        <title>Carnegiea gigantea Genome sequencing and assembly v2.</title>
        <authorList>
            <person name="Copetti D."/>
            <person name="Sanderson M.J."/>
            <person name="Burquez A."/>
            <person name="Wojciechowski M.F."/>
        </authorList>
    </citation>
    <scope>NUCLEOTIDE SEQUENCE</scope>
    <source>
        <strain evidence="3">SGP5-SGP5p</strain>
        <tissue evidence="3">Aerial part</tissue>
    </source>
</reference>
<dbReference type="InterPro" id="IPR013094">
    <property type="entry name" value="AB_hydrolase_3"/>
</dbReference>
<dbReference type="Gene3D" id="3.40.50.1820">
    <property type="entry name" value="alpha/beta hydrolase"/>
    <property type="match status" value="1"/>
</dbReference>
<name>A0A9Q1JPZ4_9CARY</name>
<comment type="similarity">
    <text evidence="1">Belongs to the 'GDXG' lipolytic enzyme family.</text>
</comment>
<dbReference type="GO" id="GO:0016787">
    <property type="term" value="F:hydrolase activity"/>
    <property type="evidence" value="ECO:0007669"/>
    <property type="project" value="InterPro"/>
</dbReference>
<dbReference type="SUPFAM" id="SSF53474">
    <property type="entry name" value="alpha/beta-Hydrolases"/>
    <property type="match status" value="1"/>
</dbReference>
<evidence type="ECO:0000313" key="4">
    <source>
        <dbReference type="Proteomes" id="UP001153076"/>
    </source>
</evidence>
<dbReference type="PANTHER" id="PTHR23024:SF577">
    <property type="entry name" value="CARBOXYLESTERASE 2-RELATED"/>
    <property type="match status" value="1"/>
</dbReference>
<dbReference type="Proteomes" id="UP001153076">
    <property type="component" value="Unassembled WGS sequence"/>
</dbReference>
<keyword evidence="4" id="KW-1185">Reference proteome</keyword>
<dbReference type="InterPro" id="IPR050466">
    <property type="entry name" value="Carboxylest/Gibb_receptor"/>
</dbReference>
<evidence type="ECO:0000259" key="2">
    <source>
        <dbReference type="Pfam" id="PF07859"/>
    </source>
</evidence>